<evidence type="ECO:0000313" key="2">
    <source>
        <dbReference type="EMBL" id="GGZ93090.1"/>
    </source>
</evidence>
<accession>A0A918RFF2</accession>
<comment type="caution">
    <text evidence="2">The sequence shown here is derived from an EMBL/GenBank/DDBJ whole genome shotgun (WGS) entry which is preliminary data.</text>
</comment>
<gene>
    <name evidence="2" type="ORF">GCM10011617_11070</name>
</gene>
<reference evidence="2" key="2">
    <citation type="submission" date="2020-09" db="EMBL/GenBank/DDBJ databases">
        <authorList>
            <person name="Sun Q."/>
            <person name="Kim S."/>
        </authorList>
    </citation>
    <scope>NUCLEOTIDE SEQUENCE</scope>
    <source>
        <strain evidence="2">KCTC 32422</strain>
    </source>
</reference>
<organism evidence="2 3">
    <name type="scientific">Novosphingobium arvoryzae</name>
    <dbReference type="NCBI Taxonomy" id="1256514"/>
    <lineage>
        <taxon>Bacteria</taxon>
        <taxon>Pseudomonadati</taxon>
        <taxon>Pseudomonadota</taxon>
        <taxon>Alphaproteobacteria</taxon>
        <taxon>Sphingomonadales</taxon>
        <taxon>Sphingomonadaceae</taxon>
        <taxon>Novosphingobium</taxon>
    </lineage>
</organism>
<sequence length="270" mass="27597">MRHALRPTFAAVCAACAGLAAASPALAQSELAADPAPDTQLSFTTGLDFSEGDYGAPLDTRILVVPFSARLKTGDVRITASVPWLRIDGANIVGGGAGTPIVIDPAAPRSVRSGLGDVSLGLAYVIPEDRLGIGIDLSGRIKLPTASAAKGLGTGKADFSGSVELSRTFGTVTPFASVGYRLPGDPDGFDLKNTLFASAGFSVAAGKTVLIASYDYRESPTTLAQDSHELFGAISVPVLSRLDLTFYGSGGLSKGAPDYGVGAMLTLKAF</sequence>
<feature type="chain" id="PRO_5037019161" description="Transporter" evidence="1">
    <location>
        <begin position="28"/>
        <end position="270"/>
    </location>
</feature>
<keyword evidence="1" id="KW-0732">Signal</keyword>
<reference evidence="2" key="1">
    <citation type="journal article" date="2014" name="Int. J. Syst. Evol. Microbiol.">
        <title>Complete genome sequence of Corynebacterium casei LMG S-19264T (=DSM 44701T), isolated from a smear-ripened cheese.</title>
        <authorList>
            <consortium name="US DOE Joint Genome Institute (JGI-PGF)"/>
            <person name="Walter F."/>
            <person name="Albersmeier A."/>
            <person name="Kalinowski J."/>
            <person name="Ruckert C."/>
        </authorList>
    </citation>
    <scope>NUCLEOTIDE SEQUENCE</scope>
    <source>
        <strain evidence="2">KCTC 32422</strain>
    </source>
</reference>
<proteinExistence type="predicted"/>
<dbReference type="AlphaFoldDB" id="A0A918RFF2"/>
<name>A0A918RFF2_9SPHN</name>
<dbReference type="Proteomes" id="UP000634139">
    <property type="component" value="Unassembled WGS sequence"/>
</dbReference>
<feature type="signal peptide" evidence="1">
    <location>
        <begin position="1"/>
        <end position="27"/>
    </location>
</feature>
<evidence type="ECO:0008006" key="4">
    <source>
        <dbReference type="Google" id="ProtNLM"/>
    </source>
</evidence>
<protein>
    <recommendedName>
        <fullName evidence="4">Transporter</fullName>
    </recommendedName>
</protein>
<dbReference type="RefSeq" id="WP_189539424.1">
    <property type="nucleotide sequence ID" value="NZ_BMZD01000002.1"/>
</dbReference>
<dbReference type="EMBL" id="BMZD01000002">
    <property type="protein sequence ID" value="GGZ93090.1"/>
    <property type="molecule type" value="Genomic_DNA"/>
</dbReference>
<evidence type="ECO:0000313" key="3">
    <source>
        <dbReference type="Proteomes" id="UP000634139"/>
    </source>
</evidence>
<evidence type="ECO:0000256" key="1">
    <source>
        <dbReference type="SAM" id="SignalP"/>
    </source>
</evidence>
<keyword evidence="3" id="KW-1185">Reference proteome</keyword>